<dbReference type="Proteomes" id="UP001152759">
    <property type="component" value="Chromosome 9"/>
</dbReference>
<keyword evidence="1 4" id="KW-0732">Signal</keyword>
<dbReference type="InterPro" id="IPR036772">
    <property type="entry name" value="SRCR-like_dom_sf"/>
</dbReference>
<dbReference type="InterPro" id="IPR001190">
    <property type="entry name" value="SRCR"/>
</dbReference>
<dbReference type="FunFam" id="3.10.250.10:FF:000001">
    <property type="entry name" value="Lysyl oxidase 4 isoform X1"/>
    <property type="match status" value="1"/>
</dbReference>
<feature type="domain" description="SRCR" evidence="5">
    <location>
        <begin position="47"/>
        <end position="147"/>
    </location>
</feature>
<feature type="disulfide bond" evidence="3">
    <location>
        <begin position="72"/>
        <end position="136"/>
    </location>
</feature>
<dbReference type="Pfam" id="PF01186">
    <property type="entry name" value="Lysyl_oxidase"/>
    <property type="match status" value="1"/>
</dbReference>
<evidence type="ECO:0000313" key="7">
    <source>
        <dbReference type="Proteomes" id="UP001152759"/>
    </source>
</evidence>
<evidence type="ECO:0000256" key="4">
    <source>
        <dbReference type="SAM" id="SignalP"/>
    </source>
</evidence>
<dbReference type="SUPFAM" id="SSF56487">
    <property type="entry name" value="SRCR-like"/>
    <property type="match status" value="2"/>
</dbReference>
<dbReference type="Gene3D" id="3.10.250.10">
    <property type="entry name" value="SRCR-like domain"/>
    <property type="match status" value="2"/>
</dbReference>
<dbReference type="Pfam" id="PF00530">
    <property type="entry name" value="SRCR"/>
    <property type="match status" value="2"/>
</dbReference>
<dbReference type="InterPro" id="IPR050912">
    <property type="entry name" value="LOX-like_protein"/>
</dbReference>
<dbReference type="FunFam" id="3.10.250.10:FF:000035">
    <property type="entry name" value="Lysyl oxidase-like 2"/>
    <property type="match status" value="1"/>
</dbReference>
<dbReference type="GO" id="GO:0005507">
    <property type="term" value="F:copper ion binding"/>
    <property type="evidence" value="ECO:0007669"/>
    <property type="project" value="InterPro"/>
</dbReference>
<feature type="disulfide bond" evidence="3">
    <location>
        <begin position="85"/>
        <end position="146"/>
    </location>
</feature>
<evidence type="ECO:0000259" key="5">
    <source>
        <dbReference type="PROSITE" id="PS50287"/>
    </source>
</evidence>
<dbReference type="GO" id="GO:0004720">
    <property type="term" value="F:protein-lysine 6-oxidase activity"/>
    <property type="evidence" value="ECO:0007669"/>
    <property type="project" value="TreeGrafter"/>
</dbReference>
<sequence length="500" mass="56919">MALQLIVKFLLALSVLNYVDSNLGDYQRYVEVKKYYTKKHKYNDGVVRLVNGRTAAEGNVEVFHDGRWGSVCDDEFDEAEARVVCRQLGYRDYQRVTRDSYFGQARKKFWIDDVFCGGSEYELAQCKFSGWGNHDCTPQEAAGVVCQQTNDVKSNWTTNYSTKKSSYSSYSYKQRIQDMTGGHLSIRLTGGRVREEGQVEIRVGYSDWGVICGDGWSLREANVVCRQLGLGHATYAAHGHFYSHYSHNVLLTDVECRGDEASLMYCTHTKSPKTCANHRNGGAGVICTREMADLVIDAGEIERSAYLQDRSLHSLQCAMEENCLASSAYRIKSSRYDWYSQTRRLLRFTARIVNIGTADFRPAVPKHLWQFHQCHMHFHSMEVFATFDVFDGSGRKVAEGHKASFCLEDNQCLRGTHPEYACANFGEQGISVNCTDIYRHDIDCQWVDITDLKPGHYTFRVAVNPEFKVGEMSFENNAADCALYYSESSARVYNCRLTRP</sequence>
<feature type="disulfide bond" evidence="3">
    <location>
        <begin position="256"/>
        <end position="266"/>
    </location>
</feature>
<dbReference type="PANTHER" id="PTHR45817">
    <property type="entry name" value="LYSYL OXIDASE-LIKE-RELATED"/>
    <property type="match status" value="1"/>
</dbReference>
<evidence type="ECO:0000256" key="2">
    <source>
        <dbReference type="ARBA" id="ARBA00023157"/>
    </source>
</evidence>
<dbReference type="PRINTS" id="PR00258">
    <property type="entry name" value="SPERACTRCPTR"/>
</dbReference>
<protein>
    <recommendedName>
        <fullName evidence="5">SRCR domain-containing protein</fullName>
    </recommendedName>
</protein>
<dbReference type="PROSITE" id="PS50287">
    <property type="entry name" value="SRCR_2"/>
    <property type="match status" value="2"/>
</dbReference>
<dbReference type="GO" id="GO:0016020">
    <property type="term" value="C:membrane"/>
    <property type="evidence" value="ECO:0007669"/>
    <property type="project" value="InterPro"/>
</dbReference>
<dbReference type="SMART" id="SM00202">
    <property type="entry name" value="SR"/>
    <property type="match status" value="2"/>
</dbReference>
<evidence type="ECO:0000313" key="6">
    <source>
        <dbReference type="EMBL" id="CAH0395124.1"/>
    </source>
</evidence>
<name>A0A9P0AKK1_BEMTA</name>
<evidence type="ECO:0000256" key="3">
    <source>
        <dbReference type="PROSITE-ProRule" id="PRU00196"/>
    </source>
</evidence>
<feature type="chain" id="PRO_5040250013" description="SRCR domain-containing protein" evidence="4">
    <location>
        <begin position="22"/>
        <end position="500"/>
    </location>
</feature>
<proteinExistence type="predicted"/>
<accession>A0A9P0AKK1</accession>
<dbReference type="AlphaFoldDB" id="A0A9P0AKK1"/>
<dbReference type="EMBL" id="OU963870">
    <property type="protein sequence ID" value="CAH0395124.1"/>
    <property type="molecule type" value="Genomic_DNA"/>
</dbReference>
<dbReference type="PROSITE" id="PS00420">
    <property type="entry name" value="SRCR_1"/>
    <property type="match status" value="1"/>
</dbReference>
<dbReference type="PANTHER" id="PTHR45817:SF4">
    <property type="entry name" value="LYSYL OXIDASE-LIKE-RELATED"/>
    <property type="match status" value="1"/>
</dbReference>
<dbReference type="PRINTS" id="PR00074">
    <property type="entry name" value="LYSYLOXIDASE"/>
</dbReference>
<gene>
    <name evidence="6" type="ORF">BEMITA_LOCUS13351</name>
</gene>
<reference evidence="6" key="1">
    <citation type="submission" date="2021-12" db="EMBL/GenBank/DDBJ databases">
        <authorList>
            <person name="King R."/>
        </authorList>
    </citation>
    <scope>NUCLEOTIDE SEQUENCE</scope>
</reference>
<keyword evidence="2 3" id="KW-1015">Disulfide bond</keyword>
<keyword evidence="7" id="KW-1185">Reference proteome</keyword>
<organism evidence="6 7">
    <name type="scientific">Bemisia tabaci</name>
    <name type="common">Sweetpotato whitefly</name>
    <name type="synonym">Aleurodes tabaci</name>
    <dbReference type="NCBI Taxonomy" id="7038"/>
    <lineage>
        <taxon>Eukaryota</taxon>
        <taxon>Metazoa</taxon>
        <taxon>Ecdysozoa</taxon>
        <taxon>Arthropoda</taxon>
        <taxon>Hexapoda</taxon>
        <taxon>Insecta</taxon>
        <taxon>Pterygota</taxon>
        <taxon>Neoptera</taxon>
        <taxon>Paraneoptera</taxon>
        <taxon>Hemiptera</taxon>
        <taxon>Sternorrhyncha</taxon>
        <taxon>Aleyrodoidea</taxon>
        <taxon>Aleyrodidae</taxon>
        <taxon>Aleyrodinae</taxon>
        <taxon>Bemisia</taxon>
    </lineage>
</organism>
<evidence type="ECO:0000256" key="1">
    <source>
        <dbReference type="ARBA" id="ARBA00022729"/>
    </source>
</evidence>
<comment type="caution">
    <text evidence="3">Lacks conserved residue(s) required for the propagation of feature annotation.</text>
</comment>
<dbReference type="GO" id="GO:0005615">
    <property type="term" value="C:extracellular space"/>
    <property type="evidence" value="ECO:0007669"/>
    <property type="project" value="TreeGrafter"/>
</dbReference>
<feature type="signal peptide" evidence="4">
    <location>
        <begin position="1"/>
        <end position="21"/>
    </location>
</feature>
<feature type="domain" description="SRCR" evidence="5">
    <location>
        <begin position="186"/>
        <end position="288"/>
    </location>
</feature>
<dbReference type="InterPro" id="IPR001695">
    <property type="entry name" value="Lysyl_oxidase"/>
</dbReference>
<feature type="disulfide bond" evidence="3">
    <location>
        <begin position="116"/>
        <end position="126"/>
    </location>
</feature>